<evidence type="ECO:0000313" key="2">
    <source>
        <dbReference type="EMBL" id="SHF09742.1"/>
    </source>
</evidence>
<dbReference type="RefSeq" id="WP_083570655.1">
    <property type="nucleotide sequence ID" value="NZ_FQUM01000003.1"/>
</dbReference>
<proteinExistence type="predicted"/>
<sequence>MNRTDCFVAYSGMEETRNLVSVLKANALVNSVFVISPEKVNIPGSETLVTETPLSTATMLQIAQKSTSEYCLLALRSTPLELGQFSIERLFQVAENTGAAMVYADYREIKNGKEMLHPVVDYQQGSLRDDFNFGPVQFYRSGILKSFSEAHFQIAGYYALRLHASRMGELVRVPEFLFSMVESDTRKSGEIQFDYVSASARDKQIEMENACTAHLKKIGASLSPPFQEVDFEESEFPVEVSVIIPVRNRAKTIKDAVESVLMQKTDFWFNLIVVDNYSTDETTSILEEFAKEGMLIHVVPERKDLGIGGCWNEGIFHEKCGRFAVQLDSDDLYASENTLQTIVDKFYEEKCAMVVGTYQMTNFALEEIPPGIIDHREWTPENGPNNALRINGLGAPRAFYTPVLRQIKVPNVSYGEDYALGLAISRTWKIGRIYEPVYLCRRWEDNTDASLDIEKQNAHNLYKDRIRTIELKARMKQKQ</sequence>
<gene>
    <name evidence="2" type="ORF">SAMN05444274_103480</name>
</gene>
<dbReference type="Proteomes" id="UP000184164">
    <property type="component" value="Unassembled WGS sequence"/>
</dbReference>
<feature type="domain" description="Glycosyltransferase 2-like" evidence="1">
    <location>
        <begin position="241"/>
        <end position="373"/>
    </location>
</feature>
<dbReference type="Pfam" id="PF00535">
    <property type="entry name" value="Glycos_transf_2"/>
    <property type="match status" value="1"/>
</dbReference>
<dbReference type="Gene3D" id="3.90.550.10">
    <property type="entry name" value="Spore Coat Polysaccharide Biosynthesis Protein SpsA, Chain A"/>
    <property type="match status" value="1"/>
</dbReference>
<evidence type="ECO:0000313" key="3">
    <source>
        <dbReference type="Proteomes" id="UP000184164"/>
    </source>
</evidence>
<dbReference type="InterPro" id="IPR001173">
    <property type="entry name" value="Glyco_trans_2-like"/>
</dbReference>
<dbReference type="SUPFAM" id="SSF53448">
    <property type="entry name" value="Nucleotide-diphospho-sugar transferases"/>
    <property type="match status" value="1"/>
</dbReference>
<reference evidence="2 3" key="1">
    <citation type="submission" date="2016-11" db="EMBL/GenBank/DDBJ databases">
        <authorList>
            <person name="Jaros S."/>
            <person name="Januszkiewicz K."/>
            <person name="Wedrychowicz H."/>
        </authorList>
    </citation>
    <scope>NUCLEOTIDE SEQUENCE [LARGE SCALE GENOMIC DNA]</scope>
    <source>
        <strain evidence="2 3">DSM 26910</strain>
    </source>
</reference>
<dbReference type="OrthoDB" id="1110483at2"/>
<organism evidence="2 3">
    <name type="scientific">Mariniphaga anaerophila</name>
    <dbReference type="NCBI Taxonomy" id="1484053"/>
    <lineage>
        <taxon>Bacteria</taxon>
        <taxon>Pseudomonadati</taxon>
        <taxon>Bacteroidota</taxon>
        <taxon>Bacteroidia</taxon>
        <taxon>Marinilabiliales</taxon>
        <taxon>Prolixibacteraceae</taxon>
        <taxon>Mariniphaga</taxon>
    </lineage>
</organism>
<dbReference type="InterPro" id="IPR029044">
    <property type="entry name" value="Nucleotide-diphossugar_trans"/>
</dbReference>
<dbReference type="PANTHER" id="PTHR43685">
    <property type="entry name" value="GLYCOSYLTRANSFERASE"/>
    <property type="match status" value="1"/>
</dbReference>
<dbReference type="STRING" id="1484053.SAMN05444274_103480"/>
<dbReference type="PANTHER" id="PTHR43685:SF2">
    <property type="entry name" value="GLYCOSYLTRANSFERASE 2-LIKE DOMAIN-CONTAINING PROTEIN"/>
    <property type="match status" value="1"/>
</dbReference>
<dbReference type="AlphaFoldDB" id="A0A1M4YW64"/>
<keyword evidence="3" id="KW-1185">Reference proteome</keyword>
<protein>
    <submittedName>
        <fullName evidence="2">Glycosyl transferase family 2</fullName>
    </submittedName>
</protein>
<keyword evidence="2" id="KW-0808">Transferase</keyword>
<accession>A0A1M4YW64</accession>
<dbReference type="CDD" id="cd00761">
    <property type="entry name" value="Glyco_tranf_GTA_type"/>
    <property type="match status" value="1"/>
</dbReference>
<name>A0A1M4YW64_9BACT</name>
<dbReference type="EMBL" id="FQUM01000003">
    <property type="protein sequence ID" value="SHF09742.1"/>
    <property type="molecule type" value="Genomic_DNA"/>
</dbReference>
<dbReference type="InterPro" id="IPR050834">
    <property type="entry name" value="Glycosyltransf_2"/>
</dbReference>
<evidence type="ECO:0000259" key="1">
    <source>
        <dbReference type="Pfam" id="PF00535"/>
    </source>
</evidence>
<dbReference type="GO" id="GO:0016740">
    <property type="term" value="F:transferase activity"/>
    <property type="evidence" value="ECO:0007669"/>
    <property type="project" value="UniProtKB-KW"/>
</dbReference>